<organism evidence="2 3">
    <name type="scientific">Amborella trichopoda</name>
    <dbReference type="NCBI Taxonomy" id="13333"/>
    <lineage>
        <taxon>Eukaryota</taxon>
        <taxon>Viridiplantae</taxon>
        <taxon>Streptophyta</taxon>
        <taxon>Embryophyta</taxon>
        <taxon>Tracheophyta</taxon>
        <taxon>Spermatophyta</taxon>
        <taxon>Magnoliopsida</taxon>
        <taxon>Amborellales</taxon>
        <taxon>Amborellaceae</taxon>
        <taxon>Amborella</taxon>
    </lineage>
</organism>
<name>U5DF76_AMBTC</name>
<dbReference type="HOGENOM" id="CLU_1919903_0_0_1"/>
<proteinExistence type="predicted"/>
<sequence>MEMNKTYPIWEKSSVHNYRTIGILWCWMMCGKTCTLYFLIYITEVDSSSQLVWQPMHVLSKVYLLGSLDPLLQQGMHFGGRKIITYVLRSWRMSRSDIVKECDGLPLAMGSVMWRTPKTVHNWDKAYRSLAI</sequence>
<keyword evidence="1" id="KW-1133">Transmembrane helix</keyword>
<reference evidence="3" key="1">
    <citation type="journal article" date="2013" name="Science">
        <title>The Amborella genome and the evolution of flowering plants.</title>
        <authorList>
            <consortium name="Amborella Genome Project"/>
        </authorList>
    </citation>
    <scope>NUCLEOTIDE SEQUENCE [LARGE SCALE GENOMIC DNA]</scope>
</reference>
<keyword evidence="3" id="KW-1185">Reference proteome</keyword>
<keyword evidence="1" id="KW-0812">Transmembrane</keyword>
<dbReference type="EMBL" id="KI392075">
    <property type="protein sequence ID" value="ERN19053.1"/>
    <property type="molecule type" value="Genomic_DNA"/>
</dbReference>
<dbReference type="AlphaFoldDB" id="U5DF76"/>
<accession>U5DF76</accession>
<protein>
    <submittedName>
        <fullName evidence="2">Uncharacterized protein</fullName>
    </submittedName>
</protein>
<evidence type="ECO:0000313" key="2">
    <source>
        <dbReference type="EMBL" id="ERN19053.1"/>
    </source>
</evidence>
<dbReference type="Gramene" id="ERN19053">
    <property type="protein sequence ID" value="ERN19053"/>
    <property type="gene ID" value="AMTR_s00061p00086800"/>
</dbReference>
<evidence type="ECO:0000256" key="1">
    <source>
        <dbReference type="SAM" id="Phobius"/>
    </source>
</evidence>
<gene>
    <name evidence="2" type="ORF">AMTR_s00061p00086800</name>
</gene>
<dbReference type="Proteomes" id="UP000017836">
    <property type="component" value="Unassembled WGS sequence"/>
</dbReference>
<keyword evidence="1" id="KW-0472">Membrane</keyword>
<feature type="transmembrane region" description="Helical" evidence="1">
    <location>
        <begin position="21"/>
        <end position="42"/>
    </location>
</feature>
<evidence type="ECO:0000313" key="3">
    <source>
        <dbReference type="Proteomes" id="UP000017836"/>
    </source>
</evidence>